<feature type="domain" description="SWIRM" evidence="6">
    <location>
        <begin position="205"/>
        <end position="300"/>
    </location>
</feature>
<dbReference type="PANTHER" id="PTHR10742">
    <property type="entry name" value="FLAVIN MONOAMINE OXIDASE"/>
    <property type="match status" value="1"/>
</dbReference>
<evidence type="ECO:0000313" key="7">
    <source>
        <dbReference type="EMBL" id="KAH6690433.1"/>
    </source>
</evidence>
<keyword evidence="3" id="KW-0539">Nucleus</keyword>
<protein>
    <submittedName>
        <fullName evidence="7">Lysine-specific histone demethylase</fullName>
    </submittedName>
</protein>
<evidence type="ECO:0000259" key="5">
    <source>
        <dbReference type="PROSITE" id="PS50118"/>
    </source>
</evidence>
<name>A0A9P9ADX4_9PEZI</name>
<proteinExistence type="inferred from homology"/>
<feature type="region of interest" description="Disordered" evidence="4">
    <location>
        <begin position="1046"/>
        <end position="1083"/>
    </location>
</feature>
<dbReference type="Gene3D" id="1.10.30.10">
    <property type="entry name" value="High mobility group box domain"/>
    <property type="match status" value="1"/>
</dbReference>
<evidence type="ECO:0000256" key="4">
    <source>
        <dbReference type="SAM" id="MobiDB-lite"/>
    </source>
</evidence>
<dbReference type="Pfam" id="PF00505">
    <property type="entry name" value="HMG_box"/>
    <property type="match status" value="1"/>
</dbReference>
<dbReference type="GO" id="GO:0010468">
    <property type="term" value="P:regulation of gene expression"/>
    <property type="evidence" value="ECO:0007669"/>
    <property type="project" value="UniProtKB-ARBA"/>
</dbReference>
<keyword evidence="3" id="KW-0238">DNA-binding</keyword>
<dbReference type="InterPro" id="IPR007526">
    <property type="entry name" value="SWIRM"/>
</dbReference>
<feature type="region of interest" description="Disordered" evidence="4">
    <location>
        <begin position="75"/>
        <end position="114"/>
    </location>
</feature>
<gene>
    <name evidence="7" type="ORF">F5X68DRAFT_166502</name>
</gene>
<keyword evidence="8" id="KW-1185">Reference proteome</keyword>
<dbReference type="Pfam" id="PF01593">
    <property type="entry name" value="Amino_oxidase"/>
    <property type="match status" value="2"/>
</dbReference>
<feature type="compositionally biased region" description="Polar residues" evidence="4">
    <location>
        <begin position="89"/>
        <end position="109"/>
    </location>
</feature>
<dbReference type="SUPFAM" id="SSF51905">
    <property type="entry name" value="FAD/NAD(P)-binding domain"/>
    <property type="match status" value="1"/>
</dbReference>
<feature type="region of interest" description="Disordered" evidence="4">
    <location>
        <begin position="1"/>
        <end position="20"/>
    </location>
</feature>
<dbReference type="PROSITE" id="PS50118">
    <property type="entry name" value="HMG_BOX_2"/>
    <property type="match status" value="1"/>
</dbReference>
<evidence type="ECO:0000256" key="2">
    <source>
        <dbReference type="ARBA" id="ARBA00023002"/>
    </source>
</evidence>
<evidence type="ECO:0000259" key="6">
    <source>
        <dbReference type="PROSITE" id="PS50934"/>
    </source>
</evidence>
<dbReference type="PROSITE" id="PS50934">
    <property type="entry name" value="SWIRM"/>
    <property type="match status" value="1"/>
</dbReference>
<sequence>MRTSPRSRNKLGLGLGQNIGTPAKQLASYISNSSPLRTVHINPGTRASTADDVLMSEVTSRSSSRAASEIASEIVVHGDDEMDTDDPSHNTSAAESQSVDTPQAGSTSEPGPASAAFTRLDLNRQETFESPLSLATDQSELSSLPSSLSSSKATTPVDVDAVPEPLPLGAADPPPSRKLPKRTFLVKPKASIPKDLDDQEYATQCIGAAESCRLDPFSLHEEEYRLLRAHITHAQVTTYLNIRNAILRLWIENTIQPVSREQAVGCAGSRRWFDVANLCYDWLVRRGYINFGCVQIPDIKAEPVSDGPQLKQRTIVVIGAGMSGLGCARQLEGLSRQYTDHLQHLGELPPKIVVLEGRARVGGRVYSREFQTKPVKKIPGFLGERHTAEMGGMIITGFDRGNPINVLLRGQLGLDYRALRSETTIYDSNGLPVDSHRDYLVEMLYNDCLDRVSEYKHKTQPSKLIRGNQELIEQGRDSSSDGSKTISQAEEAAASLPNAVPVSQQNVTASVNLVPVSSDKATGRVHTEPGTPANQKASEKAKAMGWILRKDIAKDATIDLTEAVEHPDATLGSVLDEAIVQYRSLVDLTAQDHRLINWHIANLEYSNATTLHNLSLASWDIDAGNEWDGKHTMVVGGYQSVPRGLALCPTPLDLRTKSPVERITYHNSESSQKAVVECEDGSRVEADFVVSTIPLGVLKHPGSVTFDPPLPQWKQDVIRRMGFGVLNKVVLVYNEPFWDTSRNIFGVLRDAASRHSLNQGDYAASRGRFFQWFNVSDTTGLPCLVALMAGNAGFDTERESNNALVEEATSVLRSVFGRGVPDPVEVIVTRWESDKFARGSYSSSGPDMLPNDYNDMARSIGNLYFAGEHTIGTYPATVHGAYMSGLRAASEIFDEILGPLNVPTPLIAPKENAASAKRKAEEQKNPVLARADDYETAAWNFIVTKIGLRPVAPPKVAPTAYMLYNKVVYDAAKKRCEEERSGKKKVSPNDVRVVTSKMWKSATPEIKRPYEEKAVKAKEEHTQSLVDFVDKSTKWDEDYVRLRSEYERDHPLPVVQGRLGSDGKRRTSRSVRYNESDESDADR</sequence>
<evidence type="ECO:0000256" key="3">
    <source>
        <dbReference type="PROSITE-ProRule" id="PRU00267"/>
    </source>
</evidence>
<feature type="domain" description="HMG box" evidence="5">
    <location>
        <begin position="954"/>
        <end position="1029"/>
    </location>
</feature>
<dbReference type="GO" id="GO:0003677">
    <property type="term" value="F:DNA binding"/>
    <property type="evidence" value="ECO:0007669"/>
    <property type="project" value="UniProtKB-UniRule"/>
</dbReference>
<feature type="region of interest" description="Disordered" evidence="4">
    <location>
        <begin position="465"/>
        <end position="498"/>
    </location>
</feature>
<dbReference type="InterPro" id="IPR002937">
    <property type="entry name" value="Amino_oxidase"/>
</dbReference>
<dbReference type="Proteomes" id="UP000770015">
    <property type="component" value="Unassembled WGS sequence"/>
</dbReference>
<dbReference type="GO" id="GO:0006338">
    <property type="term" value="P:chromatin remodeling"/>
    <property type="evidence" value="ECO:0007669"/>
    <property type="project" value="TreeGrafter"/>
</dbReference>
<keyword evidence="2" id="KW-0560">Oxidoreductase</keyword>
<dbReference type="SUPFAM" id="SSF47095">
    <property type="entry name" value="HMG-box"/>
    <property type="match status" value="1"/>
</dbReference>
<dbReference type="Gene3D" id="3.50.50.60">
    <property type="entry name" value="FAD/NAD(P)-binding domain"/>
    <property type="match status" value="2"/>
</dbReference>
<reference evidence="7" key="1">
    <citation type="journal article" date="2021" name="Nat. Commun.">
        <title>Genetic determinants of endophytism in the Arabidopsis root mycobiome.</title>
        <authorList>
            <person name="Mesny F."/>
            <person name="Miyauchi S."/>
            <person name="Thiergart T."/>
            <person name="Pickel B."/>
            <person name="Atanasova L."/>
            <person name="Karlsson M."/>
            <person name="Huettel B."/>
            <person name="Barry K.W."/>
            <person name="Haridas S."/>
            <person name="Chen C."/>
            <person name="Bauer D."/>
            <person name="Andreopoulos W."/>
            <person name="Pangilinan J."/>
            <person name="LaButti K."/>
            <person name="Riley R."/>
            <person name="Lipzen A."/>
            <person name="Clum A."/>
            <person name="Drula E."/>
            <person name="Henrissat B."/>
            <person name="Kohler A."/>
            <person name="Grigoriev I.V."/>
            <person name="Martin F.M."/>
            <person name="Hacquard S."/>
        </authorList>
    </citation>
    <scope>NUCLEOTIDE SEQUENCE</scope>
    <source>
        <strain evidence="7">MPI-SDFR-AT-0117</strain>
    </source>
</reference>
<dbReference type="GO" id="GO:0003682">
    <property type="term" value="F:chromatin binding"/>
    <property type="evidence" value="ECO:0007669"/>
    <property type="project" value="TreeGrafter"/>
</dbReference>
<dbReference type="InterPro" id="IPR036188">
    <property type="entry name" value="FAD/NAD-bd_sf"/>
</dbReference>
<dbReference type="InterPro" id="IPR009071">
    <property type="entry name" value="HMG_box_dom"/>
</dbReference>
<dbReference type="SUPFAM" id="SSF54373">
    <property type="entry name" value="FAD-linked reductases, C-terminal domain"/>
    <property type="match status" value="1"/>
</dbReference>
<feature type="DNA-binding region" description="HMG box" evidence="3">
    <location>
        <begin position="954"/>
        <end position="1029"/>
    </location>
</feature>
<dbReference type="InterPro" id="IPR036388">
    <property type="entry name" value="WH-like_DNA-bd_sf"/>
</dbReference>
<dbReference type="Gene3D" id="1.10.10.10">
    <property type="entry name" value="Winged helix-like DNA-binding domain superfamily/Winged helix DNA-binding domain"/>
    <property type="match status" value="1"/>
</dbReference>
<dbReference type="Gene3D" id="3.90.660.10">
    <property type="match status" value="1"/>
</dbReference>
<dbReference type="OrthoDB" id="9982100at2759"/>
<dbReference type="FunFam" id="3.50.50.60:FF:000249">
    <property type="entry name" value="Lysine-specific histone demethylase Aof2"/>
    <property type="match status" value="1"/>
</dbReference>
<dbReference type="SMART" id="SM00398">
    <property type="entry name" value="HMG"/>
    <property type="match status" value="1"/>
</dbReference>
<dbReference type="GO" id="GO:0050660">
    <property type="term" value="F:flavin adenine dinucleotide binding"/>
    <property type="evidence" value="ECO:0007669"/>
    <property type="project" value="TreeGrafter"/>
</dbReference>
<evidence type="ECO:0000256" key="1">
    <source>
        <dbReference type="ARBA" id="ARBA00005995"/>
    </source>
</evidence>
<feature type="compositionally biased region" description="Low complexity" evidence="4">
    <location>
        <begin position="139"/>
        <end position="151"/>
    </location>
</feature>
<comment type="similarity">
    <text evidence="1">Belongs to the flavin monoamine oxidase family.</text>
</comment>
<dbReference type="InterPro" id="IPR009057">
    <property type="entry name" value="Homeodomain-like_sf"/>
</dbReference>
<dbReference type="GO" id="GO:0016491">
    <property type="term" value="F:oxidoreductase activity"/>
    <property type="evidence" value="ECO:0007669"/>
    <property type="project" value="UniProtKB-KW"/>
</dbReference>
<dbReference type="AlphaFoldDB" id="A0A9P9ADX4"/>
<comment type="caution">
    <text evidence="7">The sequence shown here is derived from an EMBL/GenBank/DDBJ whole genome shotgun (WGS) entry which is preliminary data.</text>
</comment>
<organism evidence="7 8">
    <name type="scientific">Plectosphaerella plurivora</name>
    <dbReference type="NCBI Taxonomy" id="936078"/>
    <lineage>
        <taxon>Eukaryota</taxon>
        <taxon>Fungi</taxon>
        <taxon>Dikarya</taxon>
        <taxon>Ascomycota</taxon>
        <taxon>Pezizomycotina</taxon>
        <taxon>Sordariomycetes</taxon>
        <taxon>Hypocreomycetidae</taxon>
        <taxon>Glomerellales</taxon>
        <taxon>Plectosphaerellaceae</taxon>
        <taxon>Plectosphaerella</taxon>
    </lineage>
</organism>
<dbReference type="GO" id="GO:0005634">
    <property type="term" value="C:nucleus"/>
    <property type="evidence" value="ECO:0007669"/>
    <property type="project" value="UniProtKB-UniRule"/>
</dbReference>
<accession>A0A9P9ADX4</accession>
<dbReference type="InterPro" id="IPR050281">
    <property type="entry name" value="Flavin_monoamine_oxidase"/>
</dbReference>
<dbReference type="FunFam" id="1.10.10.10:FF:000064">
    <property type="entry name" value="Lysine-specific histone demethylase 1A"/>
    <property type="match status" value="1"/>
</dbReference>
<dbReference type="InterPro" id="IPR036910">
    <property type="entry name" value="HMG_box_dom_sf"/>
</dbReference>
<dbReference type="Pfam" id="PF04433">
    <property type="entry name" value="SWIRM"/>
    <property type="match status" value="1"/>
</dbReference>
<dbReference type="PANTHER" id="PTHR10742:SF386">
    <property type="entry name" value="LYSINE-SPECIFIC HISTONE DEMETHYLASE 1A"/>
    <property type="match status" value="1"/>
</dbReference>
<dbReference type="SUPFAM" id="SSF46689">
    <property type="entry name" value="Homeodomain-like"/>
    <property type="match status" value="1"/>
</dbReference>
<feature type="region of interest" description="Disordered" evidence="4">
    <location>
        <begin position="130"/>
        <end position="180"/>
    </location>
</feature>
<dbReference type="EMBL" id="JAGSXJ010000006">
    <property type="protein sequence ID" value="KAH6690433.1"/>
    <property type="molecule type" value="Genomic_DNA"/>
</dbReference>
<evidence type="ECO:0000313" key="8">
    <source>
        <dbReference type="Proteomes" id="UP000770015"/>
    </source>
</evidence>